<proteinExistence type="predicted"/>
<reference evidence="2 3" key="1">
    <citation type="submission" date="2018-10" db="EMBL/GenBank/DDBJ databases">
        <title>Genomic Encyclopedia of Archaeal and Bacterial Type Strains, Phase II (KMG-II): from individual species to whole genera.</title>
        <authorList>
            <person name="Goeker M."/>
        </authorList>
    </citation>
    <scope>NUCLEOTIDE SEQUENCE [LARGE SCALE GENOMIC DNA]</scope>
    <source>
        <strain evidence="2 3">DSM 45657</strain>
    </source>
</reference>
<dbReference type="RefSeq" id="WP_121392860.1">
    <property type="nucleotide sequence ID" value="NZ_RCDD01000003.1"/>
</dbReference>
<name>A0A421B2E0_9PSEU</name>
<dbReference type="EMBL" id="RCDD01000003">
    <property type="protein sequence ID" value="RLK58443.1"/>
    <property type="molecule type" value="Genomic_DNA"/>
</dbReference>
<protein>
    <submittedName>
        <fullName evidence="2">Uncharacterized protein</fullName>
    </submittedName>
</protein>
<accession>A0A421B2E0</accession>
<sequence>MLELVPDVLENYLSEADAARDRSARDLYPLRLLDITRQARAAVPLAKALLLDLSTRWDKPIGPIVTAVRSDATTSALSPPPWLEEWRSPHGEEWQMVRARAEQHLAYALGFGEPEDLGWTEEDGEWRVDLLDPVAVQALTTFQQAVHPGTRRGEPVGAPGLLQRRQPVEVLRSPRLPALSRRGPGRGGVATSARRRHRHLRLRAPPACLTLPGPVGPVPAGPVPHRERRGSQVCERSAR</sequence>
<dbReference type="Proteomes" id="UP000282454">
    <property type="component" value="Unassembled WGS sequence"/>
</dbReference>
<feature type="region of interest" description="Disordered" evidence="1">
    <location>
        <begin position="206"/>
        <end position="239"/>
    </location>
</feature>
<gene>
    <name evidence="2" type="ORF">CLV68_4547</name>
</gene>
<organism evidence="2 3">
    <name type="scientific">Actinokineospora cianjurensis</name>
    <dbReference type="NCBI Taxonomy" id="585224"/>
    <lineage>
        <taxon>Bacteria</taxon>
        <taxon>Bacillati</taxon>
        <taxon>Actinomycetota</taxon>
        <taxon>Actinomycetes</taxon>
        <taxon>Pseudonocardiales</taxon>
        <taxon>Pseudonocardiaceae</taxon>
        <taxon>Actinokineospora</taxon>
    </lineage>
</organism>
<comment type="caution">
    <text evidence="2">The sequence shown here is derived from an EMBL/GenBank/DDBJ whole genome shotgun (WGS) entry which is preliminary data.</text>
</comment>
<keyword evidence="3" id="KW-1185">Reference proteome</keyword>
<evidence type="ECO:0000256" key="1">
    <source>
        <dbReference type="SAM" id="MobiDB-lite"/>
    </source>
</evidence>
<feature type="region of interest" description="Disordered" evidence="1">
    <location>
        <begin position="177"/>
        <end position="196"/>
    </location>
</feature>
<dbReference type="AlphaFoldDB" id="A0A421B2E0"/>
<evidence type="ECO:0000313" key="3">
    <source>
        <dbReference type="Proteomes" id="UP000282454"/>
    </source>
</evidence>
<evidence type="ECO:0000313" key="2">
    <source>
        <dbReference type="EMBL" id="RLK58443.1"/>
    </source>
</evidence>